<dbReference type="InterPro" id="IPR055729">
    <property type="entry name" value="DUF7305"/>
</dbReference>
<proteinExistence type="predicted"/>
<dbReference type="KEGG" id="fgi:OP10G_0629"/>
<dbReference type="HOGENOM" id="CLU_598194_0_0_0"/>
<feature type="domain" description="DUF7305" evidence="2">
    <location>
        <begin position="297"/>
        <end position="411"/>
    </location>
</feature>
<evidence type="ECO:0000256" key="1">
    <source>
        <dbReference type="SAM" id="Phobius"/>
    </source>
</evidence>
<sequence>MIQKFRRVRERGSALISALALVAITALMVSGISVLATSHATLQQREADYALAMQLAEAGINYELRYVSTHLTSSPVAHLSGSAYQGSVPGVAGTFTTYVTNTDGTTNWAPPSAMTVVSTGTVNGISRTVTANCKGGGGRKLFDGKYTIFGYSGVTFSGASSAINGDLGANGPIVVKAGGNGSINGNVVLCGPSANLPGGNSVTCRSIIRQTDALTWPTIDTIVAATFPNGWSTLRSATQISAQSARMRTFVGNSPVVTVAGTKLAGWTYTSSLTNSMFNSLGVNTLILPPGDYYFTDIQISGNSKIICDTAALTVPGGTPGPVRIWVNDSTSQDTINCDVTFTTPNDPSKFRLYYNKASSISLGGNMPYYGGIYGVRAGANSAITAATISLAGGAKVTGEVIADQVSLTGGAVATGPSADMSDGGDFVIGNIYGFSDTWQEIKVIANGSVFADGTNR</sequence>
<dbReference type="Proteomes" id="UP000027982">
    <property type="component" value="Chromosome"/>
</dbReference>
<gene>
    <name evidence="3" type="ORF">OP10G_0629</name>
</gene>
<reference evidence="3 4" key="1">
    <citation type="journal article" date="2014" name="PLoS ONE">
        <title>The first complete genome sequence of the class fimbriimonadia in the phylum armatimonadetes.</title>
        <authorList>
            <person name="Hu Z.Y."/>
            <person name="Wang Y.Z."/>
            <person name="Im W.T."/>
            <person name="Wang S.Y."/>
            <person name="Zhao G.P."/>
            <person name="Zheng H.J."/>
            <person name="Quan Z.X."/>
        </authorList>
    </citation>
    <scope>NUCLEOTIDE SEQUENCE [LARGE SCALE GENOMIC DNA]</scope>
    <source>
        <strain evidence="3">Gsoil 348</strain>
    </source>
</reference>
<evidence type="ECO:0000313" key="3">
    <source>
        <dbReference type="EMBL" id="AIE83997.1"/>
    </source>
</evidence>
<dbReference type="EMBL" id="CP007139">
    <property type="protein sequence ID" value="AIE83997.1"/>
    <property type="molecule type" value="Genomic_DNA"/>
</dbReference>
<protein>
    <recommendedName>
        <fullName evidence="2">DUF7305 domain-containing protein</fullName>
    </recommendedName>
</protein>
<keyword evidence="4" id="KW-1185">Reference proteome</keyword>
<dbReference type="AlphaFoldDB" id="A0A068NKN8"/>
<keyword evidence="1" id="KW-0812">Transmembrane</keyword>
<evidence type="ECO:0000259" key="2">
    <source>
        <dbReference type="Pfam" id="PF23981"/>
    </source>
</evidence>
<accession>A0A068NKN8</accession>
<feature type="transmembrane region" description="Helical" evidence="1">
    <location>
        <begin position="12"/>
        <end position="36"/>
    </location>
</feature>
<name>A0A068NKN8_FIMGI</name>
<dbReference type="STRING" id="661478.OP10G_0629"/>
<dbReference type="Pfam" id="PF23981">
    <property type="entry name" value="DUF7305"/>
    <property type="match status" value="1"/>
</dbReference>
<evidence type="ECO:0000313" key="4">
    <source>
        <dbReference type="Proteomes" id="UP000027982"/>
    </source>
</evidence>
<keyword evidence="1" id="KW-0472">Membrane</keyword>
<keyword evidence="1" id="KW-1133">Transmembrane helix</keyword>
<organism evidence="3 4">
    <name type="scientific">Fimbriimonas ginsengisoli Gsoil 348</name>
    <dbReference type="NCBI Taxonomy" id="661478"/>
    <lineage>
        <taxon>Bacteria</taxon>
        <taxon>Bacillati</taxon>
        <taxon>Armatimonadota</taxon>
        <taxon>Fimbriimonadia</taxon>
        <taxon>Fimbriimonadales</taxon>
        <taxon>Fimbriimonadaceae</taxon>
        <taxon>Fimbriimonas</taxon>
    </lineage>
</organism>